<dbReference type="GO" id="GO:0000287">
    <property type="term" value="F:magnesium ion binding"/>
    <property type="evidence" value="ECO:0007669"/>
    <property type="project" value="InterPro"/>
</dbReference>
<dbReference type="GO" id="GO:0003984">
    <property type="term" value="F:acetolactate synthase activity"/>
    <property type="evidence" value="ECO:0007669"/>
    <property type="project" value="UniProtKB-EC"/>
</dbReference>
<dbReference type="NCBIfam" id="TIGR01504">
    <property type="entry name" value="glyox_carbo_lig"/>
    <property type="match status" value="1"/>
</dbReference>
<evidence type="ECO:0000313" key="8">
    <source>
        <dbReference type="EMBL" id="SDN89887.1"/>
    </source>
</evidence>
<proteinExistence type="inferred from homology"/>
<dbReference type="SUPFAM" id="SSF52518">
    <property type="entry name" value="Thiamin diphosphate-binding fold (THDP-binding)"/>
    <property type="match status" value="2"/>
</dbReference>
<organism evidence="8 9">
    <name type="scientific">Klenkia soli</name>
    <dbReference type="NCBI Taxonomy" id="1052260"/>
    <lineage>
        <taxon>Bacteria</taxon>
        <taxon>Bacillati</taxon>
        <taxon>Actinomycetota</taxon>
        <taxon>Actinomycetes</taxon>
        <taxon>Geodermatophilales</taxon>
        <taxon>Geodermatophilaceae</taxon>
        <taxon>Klenkia</taxon>
    </lineage>
</organism>
<gene>
    <name evidence="8" type="ORF">SAMN05660199_00959</name>
</gene>
<dbReference type="InterPro" id="IPR029061">
    <property type="entry name" value="THDP-binding"/>
</dbReference>
<dbReference type="PANTHER" id="PTHR18968:SF14">
    <property type="entry name" value="GLYOXYLATE CARBOLIGASE"/>
    <property type="match status" value="1"/>
</dbReference>
<evidence type="ECO:0000256" key="1">
    <source>
        <dbReference type="ARBA" id="ARBA00007812"/>
    </source>
</evidence>
<reference evidence="9" key="1">
    <citation type="submission" date="2016-10" db="EMBL/GenBank/DDBJ databases">
        <authorList>
            <person name="Varghese N."/>
            <person name="Submissions S."/>
        </authorList>
    </citation>
    <scope>NUCLEOTIDE SEQUENCE [LARGE SCALE GENOMIC DNA]</scope>
    <source>
        <strain evidence="9">DSM 45843</strain>
    </source>
</reference>
<dbReference type="OrthoDB" id="4494979at2"/>
<dbReference type="GO" id="GO:0050660">
    <property type="term" value="F:flavin adenine dinucleotide binding"/>
    <property type="evidence" value="ECO:0007669"/>
    <property type="project" value="TreeGrafter"/>
</dbReference>
<evidence type="ECO:0000313" key="9">
    <source>
        <dbReference type="Proteomes" id="UP000199088"/>
    </source>
</evidence>
<dbReference type="GO" id="GO:0009097">
    <property type="term" value="P:isoleucine biosynthetic process"/>
    <property type="evidence" value="ECO:0007669"/>
    <property type="project" value="TreeGrafter"/>
</dbReference>
<dbReference type="InterPro" id="IPR006397">
    <property type="entry name" value="Glyox_carbo_lig"/>
</dbReference>
<dbReference type="CDD" id="cd07035">
    <property type="entry name" value="TPP_PYR_POX_like"/>
    <property type="match status" value="1"/>
</dbReference>
<dbReference type="GO" id="GO:0009436">
    <property type="term" value="P:glyoxylate catabolic process"/>
    <property type="evidence" value="ECO:0007669"/>
    <property type="project" value="InterPro"/>
</dbReference>
<dbReference type="Pfam" id="PF02775">
    <property type="entry name" value="TPP_enzyme_C"/>
    <property type="match status" value="1"/>
</dbReference>
<dbReference type="InterPro" id="IPR029035">
    <property type="entry name" value="DHS-like_NAD/FAD-binding_dom"/>
</dbReference>
<dbReference type="InterPro" id="IPR011766">
    <property type="entry name" value="TPP_enzyme_TPP-bd"/>
</dbReference>
<dbReference type="Proteomes" id="UP000199088">
    <property type="component" value="Unassembled WGS sequence"/>
</dbReference>
<dbReference type="GO" id="GO:0009028">
    <property type="term" value="F:tartronate-semialdehyde synthase activity"/>
    <property type="evidence" value="ECO:0007669"/>
    <property type="project" value="InterPro"/>
</dbReference>
<evidence type="ECO:0000256" key="2">
    <source>
        <dbReference type="ARBA" id="ARBA00023052"/>
    </source>
</evidence>
<dbReference type="EMBL" id="FNIR01000002">
    <property type="protein sequence ID" value="SDN89887.1"/>
    <property type="molecule type" value="Genomic_DNA"/>
</dbReference>
<evidence type="ECO:0000259" key="5">
    <source>
        <dbReference type="Pfam" id="PF00205"/>
    </source>
</evidence>
<evidence type="ECO:0000256" key="3">
    <source>
        <dbReference type="ARBA" id="ARBA00048670"/>
    </source>
</evidence>
<dbReference type="Gene3D" id="3.40.50.1220">
    <property type="entry name" value="TPP-binding domain"/>
    <property type="match status" value="1"/>
</dbReference>
<keyword evidence="2 4" id="KW-0786">Thiamine pyrophosphate</keyword>
<dbReference type="NCBIfam" id="NF008431">
    <property type="entry name" value="PRK11269.1"/>
    <property type="match status" value="1"/>
</dbReference>
<dbReference type="RefSeq" id="WP_091240536.1">
    <property type="nucleotide sequence ID" value="NZ_FNIR01000002.1"/>
</dbReference>
<dbReference type="InterPro" id="IPR012000">
    <property type="entry name" value="Thiamin_PyroP_enz_cen_dom"/>
</dbReference>
<dbReference type="Pfam" id="PF02776">
    <property type="entry name" value="TPP_enzyme_N"/>
    <property type="match status" value="1"/>
</dbReference>
<sequence length="600" mass="64362">MPKMTAARAAVEILLKEGTSHVFGLPGAAINPFYAAMRASGELTHVLARHVEGASHMAEGYTRAVAGNIGVCVGTSGPAGTDMVTGLYSAIADSIPILCITGQAPVARLHKEDFQAVDITSVVGPVTKWATTVLEAAQVPGAFQKAFQVMRSGRPGPVLVDLPIDVQLTEIEFDPDLYEPLPVVAPAATRAQAERALAMLCAAERPLLVAGGGIINADAADLLVEFAELTGVPVVPTLMGWGTIPDDHPLMAGMVGLQTSHRYGNATMLESDFVLGIGNRWANRHTGGLDTYTRGRTFVHVDIEPTQIGRVFAPDYGIVSDAGAALRMFVEVARDLAAAGQLPDRGEWAESCRHRRRTMQRRTDFDAVPVKPQRVYQEMNRTFGPDTTYVSTIGLSQIQGAQLLHVYGPRQWINAGQAGPLGWTVPATLGVATARPDATVVALSGDYDFQFMVEELAVGAQFQIPYVHVLVNNAYLGLIRQAQRGFDMDFCVQLSFENINSPEVGGYGVDHVKVVEGLGCKALRVTEPDEIGPALEQAQKLAVEFRVPVVVEVVLERVTNVSMGTEIDNVVEFEELASRGDHAPTAVLSLDDLAELQPLD</sequence>
<dbReference type="FunFam" id="3.40.50.970:FF:000007">
    <property type="entry name" value="Acetolactate synthase"/>
    <property type="match status" value="1"/>
</dbReference>
<dbReference type="FunFam" id="3.40.50.1220:FF:000008">
    <property type="entry name" value="Acetolactate synthase"/>
    <property type="match status" value="1"/>
</dbReference>
<keyword evidence="9" id="KW-1185">Reference proteome</keyword>
<feature type="domain" description="Thiamine pyrophosphate enzyme N-terminal TPP-binding" evidence="7">
    <location>
        <begin position="4"/>
        <end position="120"/>
    </location>
</feature>
<feature type="domain" description="Thiamine pyrophosphate enzyme TPP-binding" evidence="6">
    <location>
        <begin position="393"/>
        <end position="553"/>
    </location>
</feature>
<dbReference type="InterPro" id="IPR045229">
    <property type="entry name" value="TPP_enz"/>
</dbReference>
<evidence type="ECO:0000259" key="6">
    <source>
        <dbReference type="Pfam" id="PF02775"/>
    </source>
</evidence>
<comment type="catalytic activity">
    <reaction evidence="3">
        <text>2 pyruvate + H(+) = (2S)-2-acetolactate + CO2</text>
        <dbReference type="Rhea" id="RHEA:25249"/>
        <dbReference type="ChEBI" id="CHEBI:15361"/>
        <dbReference type="ChEBI" id="CHEBI:15378"/>
        <dbReference type="ChEBI" id="CHEBI:16526"/>
        <dbReference type="ChEBI" id="CHEBI:58476"/>
        <dbReference type="EC" id="2.2.1.6"/>
    </reaction>
</comment>
<dbReference type="InterPro" id="IPR012001">
    <property type="entry name" value="Thiamin_PyroP_enz_TPP-bd_dom"/>
</dbReference>
<dbReference type="STRING" id="1052260.SAMN05660199_00959"/>
<protein>
    <submittedName>
        <fullName evidence="8">Tartronate-semialdehyde synthase</fullName>
    </submittedName>
</protein>
<accession>A0A1H0F5F8</accession>
<dbReference type="GO" id="GO:0005948">
    <property type="term" value="C:acetolactate synthase complex"/>
    <property type="evidence" value="ECO:0007669"/>
    <property type="project" value="TreeGrafter"/>
</dbReference>
<dbReference type="GO" id="GO:0009099">
    <property type="term" value="P:L-valine biosynthetic process"/>
    <property type="evidence" value="ECO:0007669"/>
    <property type="project" value="TreeGrafter"/>
</dbReference>
<name>A0A1H0F5F8_9ACTN</name>
<dbReference type="GO" id="GO:0030976">
    <property type="term" value="F:thiamine pyrophosphate binding"/>
    <property type="evidence" value="ECO:0007669"/>
    <property type="project" value="InterPro"/>
</dbReference>
<dbReference type="PANTHER" id="PTHR18968">
    <property type="entry name" value="THIAMINE PYROPHOSPHATE ENZYMES"/>
    <property type="match status" value="1"/>
</dbReference>
<dbReference type="AlphaFoldDB" id="A0A1H0F5F8"/>
<dbReference type="Gene3D" id="3.40.50.970">
    <property type="match status" value="2"/>
</dbReference>
<dbReference type="SUPFAM" id="SSF52467">
    <property type="entry name" value="DHS-like NAD/FAD-binding domain"/>
    <property type="match status" value="1"/>
</dbReference>
<comment type="similarity">
    <text evidence="1 4">Belongs to the TPP enzyme family.</text>
</comment>
<dbReference type="Pfam" id="PF00205">
    <property type="entry name" value="TPP_enzyme_M"/>
    <property type="match status" value="1"/>
</dbReference>
<evidence type="ECO:0000259" key="7">
    <source>
        <dbReference type="Pfam" id="PF02776"/>
    </source>
</evidence>
<feature type="domain" description="Thiamine pyrophosphate enzyme central" evidence="5">
    <location>
        <begin position="194"/>
        <end position="327"/>
    </location>
</feature>
<evidence type="ECO:0000256" key="4">
    <source>
        <dbReference type="RuleBase" id="RU362132"/>
    </source>
</evidence>